<dbReference type="Gene3D" id="2.120.10.30">
    <property type="entry name" value="TolB, C-terminal domain"/>
    <property type="match status" value="1"/>
</dbReference>
<dbReference type="SUPFAM" id="SSF50956">
    <property type="entry name" value="Thermostable phytase (3-phytase)"/>
    <property type="match status" value="1"/>
</dbReference>
<keyword evidence="3" id="KW-1185">Reference proteome</keyword>
<reference evidence="2 3" key="1">
    <citation type="submission" date="2016-11" db="EMBL/GenBank/DDBJ databases">
        <authorList>
            <person name="Jaros S."/>
            <person name="Januszkiewicz K."/>
            <person name="Wedrychowicz H."/>
        </authorList>
    </citation>
    <scope>NUCLEOTIDE SEQUENCE [LARGE SCALE GENOMIC DNA]</scope>
    <source>
        <strain evidence="2 3">DSM 26910</strain>
    </source>
</reference>
<evidence type="ECO:0000313" key="2">
    <source>
        <dbReference type="EMBL" id="SHF47180.1"/>
    </source>
</evidence>
<dbReference type="InterPro" id="IPR011042">
    <property type="entry name" value="6-blade_b-propeller_TolB-like"/>
</dbReference>
<dbReference type="EMBL" id="FQUM01000005">
    <property type="protein sequence ID" value="SHF47180.1"/>
    <property type="molecule type" value="Genomic_DNA"/>
</dbReference>
<proteinExistence type="predicted"/>
<evidence type="ECO:0000313" key="3">
    <source>
        <dbReference type="Proteomes" id="UP000184164"/>
    </source>
</evidence>
<protein>
    <submittedName>
        <fullName evidence="2">3-phytase</fullName>
    </submittedName>
</protein>
<dbReference type="RefSeq" id="WP_073002238.1">
    <property type="nucleotide sequence ID" value="NZ_FQUM01000005.1"/>
</dbReference>
<accession>A0A1M5BXS3</accession>
<gene>
    <name evidence="2" type="ORF">SAMN05444274_105349</name>
</gene>
<dbReference type="STRING" id="1484053.SAMN05444274_105349"/>
<feature type="domain" description="BPP" evidence="1">
    <location>
        <begin position="30"/>
        <end position="361"/>
    </location>
</feature>
<sequence length="362" mass="40008">MKISVKHPFFIVLLFVSVIYACNRPSEGSRIAGKHIKNAVAAKFETTPVPQNKNEDAADDPAVWIDSENPEKSVIIGTDKKGGLATYNLSGEQLNYYPAGKMNNCDLRYGFTLNGEKLDILAASNRSSHSISLFRVRENGVLDSIHARTIVSEMKDEVYGLCMYKSAVTGKFFVFMNSKDGEVEQWELFDNNGKADAILVRAFSVNTQTEGMVADDETGLFYLGKEVAGIWKFNAEPTGSDEGVFIANSSEENTNIKYDIEGLAIYDSGNGNGYLVASSQGNYSYAVFERQGSNKYLGSFRIADGEVDGVEETDGIEVVSTPLPGFPKGLFIAQDGYNYDGRKKRSQNFKLVSWEEIEVFFK</sequence>
<dbReference type="PROSITE" id="PS51257">
    <property type="entry name" value="PROKAR_LIPOPROTEIN"/>
    <property type="match status" value="1"/>
</dbReference>
<name>A0A1M5BXS3_9BACT</name>
<dbReference type="AlphaFoldDB" id="A0A1M5BXS3"/>
<dbReference type="OrthoDB" id="8696437at2"/>
<dbReference type="PROSITE" id="PS51662">
    <property type="entry name" value="BP_PHYTASE"/>
    <property type="match status" value="1"/>
</dbReference>
<dbReference type="Pfam" id="PF02333">
    <property type="entry name" value="Phytase"/>
    <property type="match status" value="1"/>
</dbReference>
<dbReference type="GO" id="GO:0016158">
    <property type="term" value="F:inositol hexakisphosphate 3-phosphatase activity"/>
    <property type="evidence" value="ECO:0007669"/>
    <property type="project" value="InterPro"/>
</dbReference>
<evidence type="ECO:0000259" key="1">
    <source>
        <dbReference type="PROSITE" id="PS51662"/>
    </source>
</evidence>
<dbReference type="Proteomes" id="UP000184164">
    <property type="component" value="Unassembled WGS sequence"/>
</dbReference>
<organism evidence="2 3">
    <name type="scientific">Mariniphaga anaerophila</name>
    <dbReference type="NCBI Taxonomy" id="1484053"/>
    <lineage>
        <taxon>Bacteria</taxon>
        <taxon>Pseudomonadati</taxon>
        <taxon>Bacteroidota</taxon>
        <taxon>Bacteroidia</taxon>
        <taxon>Marinilabiliales</taxon>
        <taxon>Prolixibacteraceae</taxon>
        <taxon>Mariniphaga</taxon>
    </lineage>
</organism>
<dbReference type="InterPro" id="IPR003431">
    <property type="entry name" value="B-propeller_Phytase"/>
</dbReference>